<dbReference type="CDD" id="cd00829">
    <property type="entry name" value="SCP-x_thiolase"/>
    <property type="match status" value="1"/>
</dbReference>
<dbReference type="PIRSF" id="PIRSF000429">
    <property type="entry name" value="Ac-CoA_Ac_transf"/>
    <property type="match status" value="1"/>
</dbReference>
<dbReference type="GO" id="GO:0006869">
    <property type="term" value="P:lipid transport"/>
    <property type="evidence" value="ECO:0007669"/>
    <property type="project" value="UniProtKB-KW"/>
</dbReference>
<dbReference type="AlphaFoldDB" id="A0A2R5GX74"/>
<dbReference type="InterPro" id="IPR020615">
    <property type="entry name" value="Thiolase_acyl_enz_int_AS"/>
</dbReference>
<dbReference type="PANTHER" id="PTHR42870">
    <property type="entry name" value="ACETYL-COA C-ACETYLTRANSFERASE"/>
    <property type="match status" value="1"/>
</dbReference>
<dbReference type="InterPro" id="IPR002155">
    <property type="entry name" value="Thiolase"/>
</dbReference>
<dbReference type="EMBL" id="BEYU01000190">
    <property type="protein sequence ID" value="GBG34378.1"/>
    <property type="molecule type" value="Genomic_DNA"/>
</dbReference>
<comment type="caution">
    <text evidence="11">The sequence shown here is derived from an EMBL/GenBank/DDBJ whole genome shotgun (WGS) entry which is preliminary data.</text>
</comment>
<organism evidence="11 12">
    <name type="scientific">Hondaea fermentalgiana</name>
    <dbReference type="NCBI Taxonomy" id="2315210"/>
    <lineage>
        <taxon>Eukaryota</taxon>
        <taxon>Sar</taxon>
        <taxon>Stramenopiles</taxon>
        <taxon>Bigyra</taxon>
        <taxon>Labyrinthulomycetes</taxon>
        <taxon>Thraustochytrida</taxon>
        <taxon>Thraustochytriidae</taxon>
        <taxon>Hondaea</taxon>
    </lineage>
</organism>
<dbReference type="GO" id="GO:0008289">
    <property type="term" value="F:lipid binding"/>
    <property type="evidence" value="ECO:0007669"/>
    <property type="project" value="UniProtKB-KW"/>
</dbReference>
<dbReference type="PROSITE" id="PS00098">
    <property type="entry name" value="THIOLASE_1"/>
    <property type="match status" value="1"/>
</dbReference>
<dbReference type="InterPro" id="IPR020616">
    <property type="entry name" value="Thiolase_N"/>
</dbReference>
<evidence type="ECO:0000256" key="5">
    <source>
        <dbReference type="ARBA" id="ARBA00023055"/>
    </source>
</evidence>
<dbReference type="Pfam" id="PF00108">
    <property type="entry name" value="Thiolase_N"/>
    <property type="match status" value="1"/>
</dbReference>
<comment type="subcellular location">
    <subcellularLocation>
        <location evidence="1">Peroxisome</location>
    </subcellularLocation>
</comment>
<evidence type="ECO:0000259" key="10">
    <source>
        <dbReference type="Pfam" id="PF22691"/>
    </source>
</evidence>
<dbReference type="Proteomes" id="UP000241890">
    <property type="component" value="Unassembled WGS sequence"/>
</dbReference>
<dbReference type="PROSITE" id="PS00737">
    <property type="entry name" value="THIOLASE_2"/>
    <property type="match status" value="1"/>
</dbReference>
<dbReference type="Pfam" id="PF22691">
    <property type="entry name" value="Thiolase_C_1"/>
    <property type="match status" value="1"/>
</dbReference>
<dbReference type="InterPro" id="IPR016039">
    <property type="entry name" value="Thiolase-like"/>
</dbReference>
<dbReference type="Gene3D" id="3.40.47.10">
    <property type="match status" value="1"/>
</dbReference>
<dbReference type="PANTHER" id="PTHR42870:SF1">
    <property type="entry name" value="NON-SPECIFIC LIPID-TRANSFER PROTEIN-LIKE 2"/>
    <property type="match status" value="1"/>
</dbReference>
<sequence length="431" mass="45738">MVAKKNPGRRVFVVGVGMTPFTKPKKDPKEGPFFTTLGVEAVERALEDACIKDERSLVESACVGSMFTLGAGQRVLYDCGLYNIPTFNVNNACATGSNALAIARQNVASGMADCALALGVEVMRPGSLGGGEANGPTSLDHHYKVLNDNYGLTKDPPMAQFFGRAGEEHMKLYGTKPEHFAMIGEKNHRHSRNNPYSQFRDVYSLEQIQSSPKVCGPLTKLQCSPTSNGAACAILASEDFVIKHGLQGQAIELVAQSVHSDSPEVFKSAEGKALIEAVGKSMAQKAAQDAYAEAGLTPDDVNVVELHDCFSCNELITYESLGLAKEGEGGKLIESGNATFGGKYVINPSGGLISKGHPLGATGVAQCAELCWQLRGECGPRQVPGAKVGLQHNLGLGGLVVIGLYRKPEEWVSIPPKRKQSLACGAESSKL</sequence>
<reference evidence="11 12" key="1">
    <citation type="submission" date="2017-12" db="EMBL/GenBank/DDBJ databases">
        <title>Sequencing, de novo assembly and annotation of complete genome of a new Thraustochytrid species, strain FCC1311.</title>
        <authorList>
            <person name="Sedici K."/>
            <person name="Godart F."/>
            <person name="Aiese Cigliano R."/>
            <person name="Sanseverino W."/>
            <person name="Barakat M."/>
            <person name="Ortet P."/>
            <person name="Marechal E."/>
            <person name="Cagnac O."/>
            <person name="Amato A."/>
        </authorList>
    </citation>
    <scope>NUCLEOTIDE SEQUENCE [LARGE SCALE GENOMIC DNA]</scope>
</reference>
<evidence type="ECO:0000256" key="6">
    <source>
        <dbReference type="ARBA" id="ARBA00023121"/>
    </source>
</evidence>
<dbReference type="GO" id="GO:0005777">
    <property type="term" value="C:peroxisome"/>
    <property type="evidence" value="ECO:0007669"/>
    <property type="project" value="UniProtKB-SubCell"/>
</dbReference>
<feature type="domain" description="Thiolase C-terminal" evidence="10">
    <location>
        <begin position="280"/>
        <end position="395"/>
    </location>
</feature>
<dbReference type="OrthoDB" id="542135at2759"/>
<keyword evidence="4" id="KW-0808">Transferase</keyword>
<evidence type="ECO:0000256" key="7">
    <source>
        <dbReference type="ARBA" id="ARBA00023140"/>
    </source>
</evidence>
<keyword evidence="3" id="KW-0813">Transport</keyword>
<keyword evidence="12" id="KW-1185">Reference proteome</keyword>
<dbReference type="InterPro" id="IPR020613">
    <property type="entry name" value="Thiolase_CS"/>
</dbReference>
<dbReference type="InParanoid" id="A0A2R5GX74"/>
<keyword evidence="5" id="KW-0445">Lipid transport</keyword>
<gene>
    <name evidence="11" type="ORF">FCC1311_047961</name>
</gene>
<evidence type="ECO:0000256" key="3">
    <source>
        <dbReference type="ARBA" id="ARBA00022448"/>
    </source>
</evidence>
<evidence type="ECO:0000256" key="4">
    <source>
        <dbReference type="ARBA" id="ARBA00022679"/>
    </source>
</evidence>
<accession>A0A2R5GX74</accession>
<keyword evidence="6" id="KW-0446">Lipid-binding</keyword>
<protein>
    <recommendedName>
        <fullName evidence="2">propanoyl-CoA C-acyltransferase</fullName>
        <ecNumber evidence="2">2.3.1.176</ecNumber>
    </recommendedName>
    <alternativeName>
        <fullName evidence="8">Propanoyl-CoA C-acyltransferase</fullName>
    </alternativeName>
</protein>
<evidence type="ECO:0000256" key="1">
    <source>
        <dbReference type="ARBA" id="ARBA00004275"/>
    </source>
</evidence>
<evidence type="ECO:0000259" key="9">
    <source>
        <dbReference type="Pfam" id="PF00108"/>
    </source>
</evidence>
<name>A0A2R5GX74_9STRA</name>
<evidence type="ECO:0000256" key="2">
    <source>
        <dbReference type="ARBA" id="ARBA00012352"/>
    </source>
</evidence>
<dbReference type="NCBIfam" id="NF006102">
    <property type="entry name" value="PRK08256.1"/>
    <property type="match status" value="1"/>
</dbReference>
<evidence type="ECO:0000313" key="12">
    <source>
        <dbReference type="Proteomes" id="UP000241890"/>
    </source>
</evidence>
<proteinExistence type="predicted"/>
<keyword evidence="7" id="KW-0576">Peroxisome</keyword>
<evidence type="ECO:0000313" key="11">
    <source>
        <dbReference type="EMBL" id="GBG34378.1"/>
    </source>
</evidence>
<feature type="domain" description="Thiolase N-terminal" evidence="9">
    <location>
        <begin position="11"/>
        <end position="201"/>
    </location>
</feature>
<dbReference type="SUPFAM" id="SSF53901">
    <property type="entry name" value="Thiolase-like"/>
    <property type="match status" value="1"/>
</dbReference>
<dbReference type="GO" id="GO:0016747">
    <property type="term" value="F:acyltransferase activity, transferring groups other than amino-acyl groups"/>
    <property type="evidence" value="ECO:0007669"/>
    <property type="project" value="InterPro"/>
</dbReference>
<dbReference type="EC" id="2.3.1.176" evidence="2"/>
<evidence type="ECO:0000256" key="8">
    <source>
        <dbReference type="ARBA" id="ARBA00032316"/>
    </source>
</evidence>
<dbReference type="InterPro" id="IPR055140">
    <property type="entry name" value="Thiolase_C_2"/>
</dbReference>